<evidence type="ECO:0000256" key="2">
    <source>
        <dbReference type="SAM" id="Phobius"/>
    </source>
</evidence>
<comment type="caution">
    <text evidence="4">The sequence shown here is derived from an EMBL/GenBank/DDBJ whole genome shotgun (WGS) entry which is preliminary data.</text>
</comment>
<proteinExistence type="inferred from homology"/>
<gene>
    <name evidence="4" type="ORF">CBF31_00195</name>
</gene>
<organism evidence="4 5">
    <name type="scientific">Vagococcus fessus</name>
    <dbReference type="NCBI Taxonomy" id="120370"/>
    <lineage>
        <taxon>Bacteria</taxon>
        <taxon>Bacillati</taxon>
        <taxon>Bacillota</taxon>
        <taxon>Bacilli</taxon>
        <taxon>Lactobacillales</taxon>
        <taxon>Enterococcaceae</taxon>
        <taxon>Vagococcus</taxon>
    </lineage>
</organism>
<name>A0A430AB64_9ENTE</name>
<feature type="transmembrane region" description="Helical" evidence="2">
    <location>
        <begin position="51"/>
        <end position="72"/>
    </location>
</feature>
<dbReference type="InterPro" id="IPR051311">
    <property type="entry name" value="DedA_domain"/>
</dbReference>
<dbReference type="GO" id="GO:0005886">
    <property type="term" value="C:plasma membrane"/>
    <property type="evidence" value="ECO:0007669"/>
    <property type="project" value="TreeGrafter"/>
</dbReference>
<dbReference type="Pfam" id="PF09335">
    <property type="entry name" value="VTT_dom"/>
    <property type="match status" value="1"/>
</dbReference>
<keyword evidence="2" id="KW-1133">Transmembrane helix</keyword>
<evidence type="ECO:0000313" key="4">
    <source>
        <dbReference type="EMBL" id="RSU04475.1"/>
    </source>
</evidence>
<reference evidence="4 5" key="1">
    <citation type="submission" date="2017-05" db="EMBL/GenBank/DDBJ databases">
        <title>Vagococcus spp. assemblies.</title>
        <authorList>
            <person name="Gulvik C.A."/>
        </authorList>
    </citation>
    <scope>NUCLEOTIDE SEQUENCE [LARGE SCALE GENOMIC DNA]</scope>
    <source>
        <strain evidence="4 5">CCUG 41755</strain>
    </source>
</reference>
<comment type="similarity">
    <text evidence="1">Belongs to the DedA family.</text>
</comment>
<dbReference type="EMBL" id="NGJY01000001">
    <property type="protein sequence ID" value="RSU04475.1"/>
    <property type="molecule type" value="Genomic_DNA"/>
</dbReference>
<dbReference type="OrthoDB" id="9813426at2"/>
<sequence length="163" mass="18733">MVSEKFEFYIINYGYITIFLSLILGLVGLPIPDEVLMSIIGYYSNTDKINFAMALCVAVIGTVLGMTLSYFIGRYIGGKALTGLFKWLGIKQSKFDKIERWMDKYGFLTIIMGFFIPGFRHMTFYFCGMTRYSLKKYLTVGIIAAFIWTLFYLIIGRFVGVLR</sequence>
<dbReference type="Proteomes" id="UP000287101">
    <property type="component" value="Unassembled WGS sequence"/>
</dbReference>
<protein>
    <recommendedName>
        <fullName evidence="3">VTT domain-containing protein</fullName>
    </recommendedName>
</protein>
<keyword evidence="2" id="KW-0812">Transmembrane</keyword>
<dbReference type="PANTHER" id="PTHR42709:SF9">
    <property type="entry name" value="ALKALINE PHOSPHATASE LIKE PROTEIN"/>
    <property type="match status" value="1"/>
</dbReference>
<dbReference type="PANTHER" id="PTHR42709">
    <property type="entry name" value="ALKALINE PHOSPHATASE LIKE PROTEIN"/>
    <property type="match status" value="1"/>
</dbReference>
<dbReference type="AlphaFoldDB" id="A0A430AB64"/>
<feature type="domain" description="VTT" evidence="3">
    <location>
        <begin position="31"/>
        <end position="157"/>
    </location>
</feature>
<accession>A0A430AB64</accession>
<evidence type="ECO:0000256" key="1">
    <source>
        <dbReference type="ARBA" id="ARBA00010792"/>
    </source>
</evidence>
<keyword evidence="5" id="KW-1185">Reference proteome</keyword>
<evidence type="ECO:0000259" key="3">
    <source>
        <dbReference type="Pfam" id="PF09335"/>
    </source>
</evidence>
<feature type="transmembrane region" description="Helical" evidence="2">
    <location>
        <begin position="105"/>
        <end position="126"/>
    </location>
</feature>
<dbReference type="InterPro" id="IPR032816">
    <property type="entry name" value="VTT_dom"/>
</dbReference>
<dbReference type="RefSeq" id="WP_126829773.1">
    <property type="nucleotide sequence ID" value="NZ_CBCRYB010000013.1"/>
</dbReference>
<feature type="transmembrane region" description="Helical" evidence="2">
    <location>
        <begin position="12"/>
        <end position="31"/>
    </location>
</feature>
<evidence type="ECO:0000313" key="5">
    <source>
        <dbReference type="Proteomes" id="UP000287101"/>
    </source>
</evidence>
<keyword evidence="2" id="KW-0472">Membrane</keyword>
<feature type="transmembrane region" description="Helical" evidence="2">
    <location>
        <begin position="138"/>
        <end position="159"/>
    </location>
</feature>